<dbReference type="GO" id="GO:0003677">
    <property type="term" value="F:DNA binding"/>
    <property type="evidence" value="ECO:0007669"/>
    <property type="project" value="UniProtKB-KW"/>
</dbReference>
<keyword evidence="2 9" id="KW-0597">Phosphoprotein</keyword>
<evidence type="ECO:0000313" key="13">
    <source>
        <dbReference type="Proteomes" id="UP000295310"/>
    </source>
</evidence>
<dbReference type="GO" id="GO:0000156">
    <property type="term" value="F:phosphorelay response regulator activity"/>
    <property type="evidence" value="ECO:0007669"/>
    <property type="project" value="InterPro"/>
</dbReference>
<keyword evidence="6" id="KW-0010">Activator</keyword>
<organism evidence="12 13">
    <name type="scientific">Macrococcus brunensis</name>
    <dbReference type="NCBI Taxonomy" id="198483"/>
    <lineage>
        <taxon>Bacteria</taxon>
        <taxon>Bacillati</taxon>
        <taxon>Bacillota</taxon>
        <taxon>Bacilli</taxon>
        <taxon>Bacillales</taxon>
        <taxon>Staphylococcaceae</taxon>
        <taxon>Macrococcus</taxon>
    </lineage>
</organism>
<protein>
    <submittedName>
        <fullName evidence="12">Response regulator transcription factor</fullName>
    </submittedName>
</protein>
<evidence type="ECO:0000313" key="12">
    <source>
        <dbReference type="EMBL" id="TDL95256.1"/>
    </source>
</evidence>
<dbReference type="RefSeq" id="WP_133432486.1">
    <property type="nucleotide sequence ID" value="NZ_SCWA01000016.1"/>
</dbReference>
<dbReference type="CDD" id="cd17533">
    <property type="entry name" value="REC_LytTR_AgrA-like"/>
    <property type="match status" value="1"/>
</dbReference>
<dbReference type="Proteomes" id="UP000295310">
    <property type="component" value="Unassembled WGS sequence"/>
</dbReference>
<name>A0A4R6BBR6_9STAP</name>
<keyword evidence="4" id="KW-0805">Transcription regulation</keyword>
<evidence type="ECO:0000256" key="2">
    <source>
        <dbReference type="ARBA" id="ARBA00022553"/>
    </source>
</evidence>
<dbReference type="SMART" id="SM00448">
    <property type="entry name" value="REC"/>
    <property type="match status" value="1"/>
</dbReference>
<dbReference type="PANTHER" id="PTHR37299:SF3">
    <property type="entry name" value="STAGE 0 SPORULATION PROTEIN A HOMOLOG"/>
    <property type="match status" value="1"/>
</dbReference>
<evidence type="ECO:0000259" key="11">
    <source>
        <dbReference type="PROSITE" id="PS50930"/>
    </source>
</evidence>
<evidence type="ECO:0000256" key="5">
    <source>
        <dbReference type="ARBA" id="ARBA00023125"/>
    </source>
</evidence>
<dbReference type="AlphaFoldDB" id="A0A4R6BBR6"/>
<evidence type="ECO:0000256" key="3">
    <source>
        <dbReference type="ARBA" id="ARBA00023012"/>
    </source>
</evidence>
<feature type="domain" description="HTH LytTR-type" evidence="11">
    <location>
        <begin position="143"/>
        <end position="240"/>
    </location>
</feature>
<gene>
    <name evidence="12" type="ORF">ERX27_08870</name>
</gene>
<comment type="caution">
    <text evidence="12">The sequence shown here is derived from an EMBL/GenBank/DDBJ whole genome shotgun (WGS) entry which is preliminary data.</text>
</comment>
<evidence type="ECO:0000256" key="9">
    <source>
        <dbReference type="PROSITE-ProRule" id="PRU00169"/>
    </source>
</evidence>
<evidence type="ECO:0000256" key="7">
    <source>
        <dbReference type="ARBA" id="ARBA00023163"/>
    </source>
</evidence>
<reference evidence="12 13" key="1">
    <citation type="submission" date="2019-01" db="EMBL/GenBank/DDBJ databases">
        <title>Draft genome sequences of the type strains of six Macrococcus species.</title>
        <authorList>
            <person name="Mazhar S."/>
            <person name="Altermann E."/>
            <person name="Hill C."/>
            <person name="Mcauliffe O."/>
        </authorList>
    </citation>
    <scope>NUCLEOTIDE SEQUENCE [LARGE SCALE GENOMIC DNA]</scope>
    <source>
        <strain evidence="12 13">CCM4811</strain>
    </source>
</reference>
<dbReference type="Pfam" id="PF00072">
    <property type="entry name" value="Response_reg"/>
    <property type="match status" value="1"/>
</dbReference>
<keyword evidence="7" id="KW-0804">Transcription</keyword>
<dbReference type="InterPro" id="IPR001789">
    <property type="entry name" value="Sig_transdc_resp-reg_receiver"/>
</dbReference>
<proteinExistence type="predicted"/>
<keyword evidence="3" id="KW-0902">Two-component regulatory system</keyword>
<dbReference type="Gene3D" id="3.40.50.2300">
    <property type="match status" value="1"/>
</dbReference>
<evidence type="ECO:0000256" key="1">
    <source>
        <dbReference type="ARBA" id="ARBA00022490"/>
    </source>
</evidence>
<feature type="domain" description="Response regulatory" evidence="10">
    <location>
        <begin position="2"/>
        <end position="125"/>
    </location>
</feature>
<keyword evidence="13" id="KW-1185">Reference proteome</keyword>
<keyword evidence="1" id="KW-0963">Cytoplasm</keyword>
<evidence type="ECO:0000259" key="10">
    <source>
        <dbReference type="PROSITE" id="PS50110"/>
    </source>
</evidence>
<dbReference type="InterPro" id="IPR011006">
    <property type="entry name" value="CheY-like_superfamily"/>
</dbReference>
<dbReference type="OrthoDB" id="9809318at2"/>
<dbReference type="Pfam" id="PF04397">
    <property type="entry name" value="LytTR"/>
    <property type="match status" value="1"/>
</dbReference>
<dbReference type="SMART" id="SM00850">
    <property type="entry name" value="LytTR"/>
    <property type="match status" value="1"/>
</dbReference>
<dbReference type="Gene3D" id="2.40.50.1020">
    <property type="entry name" value="LytTr DNA-binding domain"/>
    <property type="match status" value="1"/>
</dbReference>
<accession>A0A4R6BBR6</accession>
<dbReference type="InterPro" id="IPR007492">
    <property type="entry name" value="LytTR_DNA-bd_dom"/>
</dbReference>
<dbReference type="EMBL" id="SCWA01000016">
    <property type="protein sequence ID" value="TDL95256.1"/>
    <property type="molecule type" value="Genomic_DNA"/>
</dbReference>
<dbReference type="SUPFAM" id="SSF52172">
    <property type="entry name" value="CheY-like"/>
    <property type="match status" value="1"/>
</dbReference>
<evidence type="ECO:0000256" key="6">
    <source>
        <dbReference type="ARBA" id="ARBA00023159"/>
    </source>
</evidence>
<keyword evidence="5" id="KW-0238">DNA-binding</keyword>
<evidence type="ECO:0000256" key="4">
    <source>
        <dbReference type="ARBA" id="ARBA00023015"/>
    </source>
</evidence>
<feature type="modified residue" description="4-aspartylphosphate" evidence="9">
    <location>
        <position position="59"/>
    </location>
</feature>
<dbReference type="PROSITE" id="PS50110">
    <property type="entry name" value="RESPONSE_REGULATORY"/>
    <property type="match status" value="1"/>
</dbReference>
<dbReference type="PANTHER" id="PTHR37299">
    <property type="entry name" value="TRANSCRIPTIONAL REGULATOR-RELATED"/>
    <property type="match status" value="1"/>
</dbReference>
<dbReference type="PROSITE" id="PS50930">
    <property type="entry name" value="HTH_LYTTR"/>
    <property type="match status" value="1"/>
</dbReference>
<evidence type="ECO:0000256" key="8">
    <source>
        <dbReference type="ARBA" id="ARBA00037164"/>
    </source>
</evidence>
<dbReference type="InterPro" id="IPR046947">
    <property type="entry name" value="LytR-like"/>
</dbReference>
<sequence>MNIYVCEDSVEQLNHMTQVISNYIMIEQLDMTLTCATTDPYELLAAVEQHSDIGIYFLDIDLSADINGIQLAQKIREIDALGHIIFVTSHSEMTYLTFKYKVSALDFILKDDRENIDRSIRECLLICQQRLSDIVERNKIDKLEIKSGSQKLFISYEDIVYFESSPNPHRIILHLMNRRLEFYGNMKDYDDLDTRFFRCHQSYIINVDHVTSVDKKNRIVHFSNGETCYISARKINKFPN</sequence>
<comment type="function">
    <text evidence="8">Required for high-level post-exponential phase expression of a series of secreted proteins.</text>
</comment>